<dbReference type="EMBL" id="JACGWJ010000022">
    <property type="protein sequence ID" value="KAL0329317.1"/>
    <property type="molecule type" value="Genomic_DNA"/>
</dbReference>
<organism evidence="1">
    <name type="scientific">Sesamum radiatum</name>
    <name type="common">Black benniseed</name>
    <dbReference type="NCBI Taxonomy" id="300843"/>
    <lineage>
        <taxon>Eukaryota</taxon>
        <taxon>Viridiplantae</taxon>
        <taxon>Streptophyta</taxon>
        <taxon>Embryophyta</taxon>
        <taxon>Tracheophyta</taxon>
        <taxon>Spermatophyta</taxon>
        <taxon>Magnoliopsida</taxon>
        <taxon>eudicotyledons</taxon>
        <taxon>Gunneridae</taxon>
        <taxon>Pentapetalae</taxon>
        <taxon>asterids</taxon>
        <taxon>lamiids</taxon>
        <taxon>Lamiales</taxon>
        <taxon>Pedaliaceae</taxon>
        <taxon>Sesamum</taxon>
    </lineage>
</organism>
<reference evidence="1" key="2">
    <citation type="journal article" date="2024" name="Plant">
        <title>Genomic evolution and insights into agronomic trait innovations of Sesamum species.</title>
        <authorList>
            <person name="Miao H."/>
            <person name="Wang L."/>
            <person name="Qu L."/>
            <person name="Liu H."/>
            <person name="Sun Y."/>
            <person name="Le M."/>
            <person name="Wang Q."/>
            <person name="Wei S."/>
            <person name="Zheng Y."/>
            <person name="Lin W."/>
            <person name="Duan Y."/>
            <person name="Cao H."/>
            <person name="Xiong S."/>
            <person name="Wang X."/>
            <person name="Wei L."/>
            <person name="Li C."/>
            <person name="Ma Q."/>
            <person name="Ju M."/>
            <person name="Zhao R."/>
            <person name="Li G."/>
            <person name="Mu C."/>
            <person name="Tian Q."/>
            <person name="Mei H."/>
            <person name="Zhang T."/>
            <person name="Gao T."/>
            <person name="Zhang H."/>
        </authorList>
    </citation>
    <scope>NUCLEOTIDE SEQUENCE</scope>
    <source>
        <strain evidence="1">G02</strain>
    </source>
</reference>
<gene>
    <name evidence="1" type="ORF">Sradi_4918400</name>
</gene>
<protein>
    <submittedName>
        <fullName evidence="1">Uncharacterized protein</fullName>
    </submittedName>
</protein>
<dbReference type="AlphaFoldDB" id="A0AAW2MDC7"/>
<name>A0AAW2MDC7_SESRA</name>
<sequence>MLDPKNGTTESPLLYQRVEISCVSLPIFGPSNTRLLPPKSFLLGQNPNQLSRTPIALHKCAVARILIICLICLLEPPLRCCHIIKHIPKDRLIPFFKTMLQTSQFLLSRIIPLPTVGYCQFRRTTPRNSECVVHICWKRKDEIFRSTVHSASTNKPRWSDWESSR</sequence>
<evidence type="ECO:0000313" key="1">
    <source>
        <dbReference type="EMBL" id="KAL0329317.1"/>
    </source>
</evidence>
<accession>A0AAW2MDC7</accession>
<proteinExistence type="predicted"/>
<reference evidence="1" key="1">
    <citation type="submission" date="2020-06" db="EMBL/GenBank/DDBJ databases">
        <authorList>
            <person name="Li T."/>
            <person name="Hu X."/>
            <person name="Zhang T."/>
            <person name="Song X."/>
            <person name="Zhang H."/>
            <person name="Dai N."/>
            <person name="Sheng W."/>
            <person name="Hou X."/>
            <person name="Wei L."/>
        </authorList>
    </citation>
    <scope>NUCLEOTIDE SEQUENCE</scope>
    <source>
        <strain evidence="1">G02</strain>
        <tissue evidence="1">Leaf</tissue>
    </source>
</reference>
<comment type="caution">
    <text evidence="1">The sequence shown here is derived from an EMBL/GenBank/DDBJ whole genome shotgun (WGS) entry which is preliminary data.</text>
</comment>